<feature type="region of interest" description="Disordered" evidence="1">
    <location>
        <begin position="1"/>
        <end position="29"/>
    </location>
</feature>
<comment type="caution">
    <text evidence="3">The sequence shown here is derived from an EMBL/GenBank/DDBJ whole genome shotgun (WGS) entry which is preliminary data.</text>
</comment>
<keyword evidence="2" id="KW-0472">Membrane</keyword>
<evidence type="ECO:0000256" key="2">
    <source>
        <dbReference type="SAM" id="Phobius"/>
    </source>
</evidence>
<dbReference type="AlphaFoldDB" id="A0A1F8H144"/>
<keyword evidence="2" id="KW-0812">Transmembrane</keyword>
<protein>
    <submittedName>
        <fullName evidence="3">Uncharacterized protein</fullName>
    </submittedName>
</protein>
<keyword evidence="2" id="KW-1133">Transmembrane helix</keyword>
<accession>A0A1F8H144</accession>
<name>A0A1F8H144_9BACT</name>
<evidence type="ECO:0000313" key="4">
    <source>
        <dbReference type="Proteomes" id="UP000177111"/>
    </source>
</evidence>
<feature type="compositionally biased region" description="Low complexity" evidence="1">
    <location>
        <begin position="1"/>
        <end position="12"/>
    </location>
</feature>
<feature type="transmembrane region" description="Helical" evidence="2">
    <location>
        <begin position="171"/>
        <end position="200"/>
    </location>
</feature>
<proteinExistence type="predicted"/>
<organism evidence="3 4">
    <name type="scientific">Candidatus Yanofskybacteria bacterium RIFCSPLOWO2_02_FULL_44_18</name>
    <dbReference type="NCBI Taxonomy" id="1802705"/>
    <lineage>
        <taxon>Bacteria</taxon>
        <taxon>Candidatus Yanofskyibacteriota</taxon>
    </lineage>
</organism>
<evidence type="ECO:0000313" key="3">
    <source>
        <dbReference type="EMBL" id="OGN31405.1"/>
    </source>
</evidence>
<dbReference type="Proteomes" id="UP000177111">
    <property type="component" value="Unassembled WGS sequence"/>
</dbReference>
<dbReference type="EMBL" id="MGKT01000002">
    <property type="protein sequence ID" value="OGN31405.1"/>
    <property type="molecule type" value="Genomic_DNA"/>
</dbReference>
<evidence type="ECO:0000256" key="1">
    <source>
        <dbReference type="SAM" id="MobiDB-lite"/>
    </source>
</evidence>
<sequence>MGIAASVSAAPKKASRSQQSKHEHRYSTAADPQGIDLVKYPKDEKAPMSIKRQMELGLKVAQLRYDWWGLNWHREIEGGRWLWEKIPAGKIVLVDKNGNQIYKADCVNRLVWMPRNPFTGLPCPKCPPVAGGGNGRGGAQDGGSGFFQRLADGIKSLALTLFRGFGHGLRAVGWILAALGALLLNILPWLLLALVLYLLYRLIRWIAEAIRDWRQGRQARVGGQPGGQPGALIGPAAVPAGGAGQAGAAGGAAPIAGGGQGANAGRRFVSHDVDLPAERLQYEGYSRVHMEYMGDGTTYIRMVR</sequence>
<reference evidence="3 4" key="1">
    <citation type="journal article" date="2016" name="Nat. Commun.">
        <title>Thousands of microbial genomes shed light on interconnected biogeochemical processes in an aquifer system.</title>
        <authorList>
            <person name="Anantharaman K."/>
            <person name="Brown C.T."/>
            <person name="Hug L.A."/>
            <person name="Sharon I."/>
            <person name="Castelle C.J."/>
            <person name="Probst A.J."/>
            <person name="Thomas B.C."/>
            <person name="Singh A."/>
            <person name="Wilkins M.J."/>
            <person name="Karaoz U."/>
            <person name="Brodie E.L."/>
            <person name="Williams K.H."/>
            <person name="Hubbard S.S."/>
            <person name="Banfield J.F."/>
        </authorList>
    </citation>
    <scope>NUCLEOTIDE SEQUENCE [LARGE SCALE GENOMIC DNA]</scope>
</reference>
<gene>
    <name evidence="3" type="ORF">A3I96_01045</name>
</gene>